<dbReference type="OrthoDB" id="3696415at2"/>
<keyword evidence="1" id="KW-1133">Transmembrane helix</keyword>
<organism evidence="2 3">
    <name type="scientific">Antrihabitans cavernicola</name>
    <dbReference type="NCBI Taxonomy" id="2495913"/>
    <lineage>
        <taxon>Bacteria</taxon>
        <taxon>Bacillati</taxon>
        <taxon>Actinomycetota</taxon>
        <taxon>Actinomycetes</taxon>
        <taxon>Mycobacteriales</taxon>
        <taxon>Nocardiaceae</taxon>
        <taxon>Antrihabitans</taxon>
    </lineage>
</organism>
<keyword evidence="3" id="KW-1185">Reference proteome</keyword>
<keyword evidence="1" id="KW-0472">Membrane</keyword>
<comment type="caution">
    <text evidence="2">The sequence shown here is derived from an EMBL/GenBank/DDBJ whole genome shotgun (WGS) entry which is preliminary data.</text>
</comment>
<sequence length="109" mass="11392">MTDRLGFLVTTACLIGALCVVARSRTLPIVIGVEVLLATLATVDLIAMAAGHRPIEPATHAAYLATPVLVLPVAMTRVGKDDGRWARLLLGAAFVVCAVVVVRMTATGR</sequence>
<feature type="transmembrane region" description="Helical" evidence="1">
    <location>
        <begin position="29"/>
        <end position="49"/>
    </location>
</feature>
<gene>
    <name evidence="2" type="ORF">FOY51_14680</name>
</gene>
<dbReference type="AlphaFoldDB" id="A0A5A7S7U2"/>
<protein>
    <submittedName>
        <fullName evidence="2">Uncharacterized protein</fullName>
    </submittedName>
</protein>
<dbReference type="EMBL" id="VLNY01000006">
    <property type="protein sequence ID" value="KAA0022228.1"/>
    <property type="molecule type" value="Genomic_DNA"/>
</dbReference>
<feature type="transmembrane region" description="Helical" evidence="1">
    <location>
        <begin position="85"/>
        <end position="106"/>
    </location>
</feature>
<evidence type="ECO:0000313" key="3">
    <source>
        <dbReference type="Proteomes" id="UP000322244"/>
    </source>
</evidence>
<dbReference type="RefSeq" id="WP_149430989.1">
    <property type="nucleotide sequence ID" value="NZ_VLNY01000006.1"/>
</dbReference>
<dbReference type="Proteomes" id="UP000322244">
    <property type="component" value="Unassembled WGS sequence"/>
</dbReference>
<evidence type="ECO:0000256" key="1">
    <source>
        <dbReference type="SAM" id="Phobius"/>
    </source>
</evidence>
<reference evidence="2 3" key="1">
    <citation type="submission" date="2019-07" db="EMBL/GenBank/DDBJ databases">
        <title>Rhodococcus cavernicolus sp. nov., isolated from a cave.</title>
        <authorList>
            <person name="Lee S.D."/>
        </authorList>
    </citation>
    <scope>NUCLEOTIDE SEQUENCE [LARGE SCALE GENOMIC DNA]</scope>
    <source>
        <strain evidence="2 3">C1-24</strain>
    </source>
</reference>
<evidence type="ECO:0000313" key="2">
    <source>
        <dbReference type="EMBL" id="KAA0022228.1"/>
    </source>
</evidence>
<accession>A0A5A7S7U2</accession>
<feature type="transmembrane region" description="Helical" evidence="1">
    <location>
        <begin position="61"/>
        <end position="79"/>
    </location>
</feature>
<keyword evidence="1" id="KW-0812">Transmembrane</keyword>
<proteinExistence type="predicted"/>
<name>A0A5A7S7U2_9NOCA</name>